<dbReference type="OrthoDB" id="49104at2"/>
<evidence type="ECO:0000259" key="1">
    <source>
        <dbReference type="Pfam" id="PF00571"/>
    </source>
</evidence>
<gene>
    <name evidence="3" type="ORF">CBF28_11345</name>
    <name evidence="2" type="ORF">P7H70_13140</name>
</gene>
<dbReference type="InterPro" id="IPR000644">
    <property type="entry name" value="CBS_dom"/>
</dbReference>
<protein>
    <submittedName>
        <fullName evidence="2">CBS domain-containing protein</fullName>
    </submittedName>
</protein>
<dbReference type="Proteomes" id="UP000288028">
    <property type="component" value="Unassembled WGS sequence"/>
</dbReference>
<evidence type="ECO:0000313" key="2">
    <source>
        <dbReference type="EMBL" id="MDT2834985.1"/>
    </source>
</evidence>
<sequence>MNRSEIFLNSFNRIEKWLRKQLDFPSNMGVSEMIRRIKKKTDFPISEVEYDLIEFSQLRNAIVHNKIKPDFIIAEPNQWAVDRIKEIERKLLHPKTIEGYTKNNVKTFEAGIPLRQILYIIVEKGYSQFPIYQKGKFKGLITTRGIGMWFAKNSMEGIKDLDHYTALDILDADSKRDAVHFLKPKDYEFKANNLFKANPRLEAILITEDGQRNSKLIGIISPKDLFGE</sequence>
<dbReference type="Proteomes" id="UP001268577">
    <property type="component" value="Unassembled WGS sequence"/>
</dbReference>
<dbReference type="RefSeq" id="WP_126795340.1">
    <property type="nucleotide sequence ID" value="NZ_CP060720.1"/>
</dbReference>
<proteinExistence type="predicted"/>
<dbReference type="EMBL" id="NGKB01000011">
    <property type="protein sequence ID" value="RSU12426.1"/>
    <property type="molecule type" value="Genomic_DNA"/>
</dbReference>
<organism evidence="3 4">
    <name type="scientific">Vagococcus carniphilus</name>
    <dbReference type="NCBI Taxonomy" id="218144"/>
    <lineage>
        <taxon>Bacteria</taxon>
        <taxon>Bacillati</taxon>
        <taxon>Bacillota</taxon>
        <taxon>Bacilli</taxon>
        <taxon>Lactobacillales</taxon>
        <taxon>Enterococcaceae</taxon>
        <taxon>Vagococcus</taxon>
    </lineage>
</organism>
<dbReference type="GeneID" id="95581069"/>
<name>A0A430AWL4_9ENTE</name>
<reference evidence="2" key="2">
    <citation type="submission" date="2023-03" db="EMBL/GenBank/DDBJ databases">
        <authorList>
            <person name="Shen W."/>
            <person name="Cai J."/>
        </authorList>
    </citation>
    <scope>NUCLEOTIDE SEQUENCE</scope>
    <source>
        <strain evidence="2">P96-3</strain>
    </source>
</reference>
<evidence type="ECO:0000313" key="3">
    <source>
        <dbReference type="EMBL" id="RSU12426.1"/>
    </source>
</evidence>
<keyword evidence="4" id="KW-1185">Reference proteome</keyword>
<dbReference type="SUPFAM" id="SSF54631">
    <property type="entry name" value="CBS-domain pair"/>
    <property type="match status" value="1"/>
</dbReference>
<dbReference type="InterPro" id="IPR046342">
    <property type="entry name" value="CBS_dom_sf"/>
</dbReference>
<accession>A0A430AWL4</accession>
<reference evidence="3 4" key="1">
    <citation type="submission" date="2017-05" db="EMBL/GenBank/DDBJ databases">
        <title>Vagococcus spp. assemblies.</title>
        <authorList>
            <person name="Gulvik C.A."/>
        </authorList>
    </citation>
    <scope>NUCLEOTIDE SEQUENCE [LARGE SCALE GENOMIC DNA]</scope>
    <source>
        <strain evidence="3 4">SS1714</strain>
    </source>
</reference>
<dbReference type="Pfam" id="PF00571">
    <property type="entry name" value="CBS"/>
    <property type="match status" value="1"/>
</dbReference>
<dbReference type="Gene3D" id="3.10.580.10">
    <property type="entry name" value="CBS-domain"/>
    <property type="match status" value="1"/>
</dbReference>
<dbReference type="AlphaFoldDB" id="A0A430AWL4"/>
<evidence type="ECO:0000313" key="4">
    <source>
        <dbReference type="Proteomes" id="UP000288028"/>
    </source>
</evidence>
<feature type="domain" description="CBS" evidence="1">
    <location>
        <begin position="102"/>
        <end position="144"/>
    </location>
</feature>
<comment type="caution">
    <text evidence="3">The sequence shown here is derived from an EMBL/GenBank/DDBJ whole genome shotgun (WGS) entry which is preliminary data.</text>
</comment>
<dbReference type="EMBL" id="JARQBZ010000032">
    <property type="protein sequence ID" value="MDT2834985.1"/>
    <property type="molecule type" value="Genomic_DNA"/>
</dbReference>